<evidence type="ECO:0000313" key="9">
    <source>
        <dbReference type="EMBL" id="AFS64070.1"/>
    </source>
</evidence>
<dbReference type="Pfam" id="PF03106">
    <property type="entry name" value="WRKY"/>
    <property type="match status" value="1"/>
</dbReference>
<dbReference type="PANTHER" id="PTHR31221:SF360">
    <property type="entry name" value="WRKY DOMAIN-CONTAINING PROTEIN"/>
    <property type="match status" value="1"/>
</dbReference>
<keyword evidence="5" id="KW-0804">Transcription</keyword>
<comment type="subcellular location">
    <subcellularLocation>
        <location evidence="1">Nucleus</location>
    </subcellularLocation>
</comment>
<feature type="domain" description="WRKY" evidence="8">
    <location>
        <begin position="391"/>
        <end position="449"/>
    </location>
</feature>
<dbReference type="GO" id="GO:0005634">
    <property type="term" value="C:nucleus"/>
    <property type="evidence" value="ECO:0007669"/>
    <property type="project" value="UniProtKB-SubCell"/>
</dbReference>
<dbReference type="SUPFAM" id="SSF118290">
    <property type="entry name" value="WRKY DNA-binding domain"/>
    <property type="match status" value="1"/>
</dbReference>
<feature type="compositionally biased region" description="Acidic residues" evidence="7">
    <location>
        <begin position="535"/>
        <end position="545"/>
    </location>
</feature>
<evidence type="ECO:0000256" key="7">
    <source>
        <dbReference type="SAM" id="MobiDB-lite"/>
    </source>
</evidence>
<evidence type="ECO:0000256" key="3">
    <source>
        <dbReference type="ARBA" id="ARBA00023015"/>
    </source>
</evidence>
<dbReference type="SMART" id="SM00774">
    <property type="entry name" value="WRKY"/>
    <property type="match status" value="1"/>
</dbReference>
<feature type="region of interest" description="Disordered" evidence="7">
    <location>
        <begin position="441"/>
        <end position="462"/>
    </location>
</feature>
<name>J9ZY78_9CARY</name>
<feature type="compositionally biased region" description="Polar residues" evidence="7">
    <location>
        <begin position="308"/>
        <end position="319"/>
    </location>
</feature>
<dbReference type="InterPro" id="IPR003657">
    <property type="entry name" value="WRKY_dom"/>
</dbReference>
<dbReference type="FunFam" id="2.20.25.80:FF:000006">
    <property type="entry name" value="WRKY transcription factor"/>
    <property type="match status" value="1"/>
</dbReference>
<keyword evidence="3" id="KW-0805">Transcription regulation</keyword>
<gene>
    <name evidence="9" type="primary">WRKY5</name>
</gene>
<organism evidence="9">
    <name type="scientific">Tamarix hispida</name>
    <dbReference type="NCBI Taxonomy" id="189793"/>
    <lineage>
        <taxon>Eukaryota</taxon>
        <taxon>Viridiplantae</taxon>
        <taxon>Streptophyta</taxon>
        <taxon>Embryophyta</taxon>
        <taxon>Tracheophyta</taxon>
        <taxon>Spermatophyta</taxon>
        <taxon>Magnoliopsida</taxon>
        <taxon>eudicotyledons</taxon>
        <taxon>Gunneridae</taxon>
        <taxon>Pentapetalae</taxon>
        <taxon>Caryophyllales</taxon>
        <taxon>Tamaricaceae</taxon>
        <taxon>Tamarix</taxon>
    </lineage>
</organism>
<keyword evidence="6" id="KW-0539">Nucleus</keyword>
<proteinExistence type="predicted"/>
<dbReference type="AlphaFoldDB" id="J9ZY78"/>
<dbReference type="PROSITE" id="PS50811">
    <property type="entry name" value="WRKY"/>
    <property type="match status" value="1"/>
</dbReference>
<evidence type="ECO:0000259" key="8">
    <source>
        <dbReference type="PROSITE" id="PS50811"/>
    </source>
</evidence>
<feature type="region of interest" description="Disordered" evidence="7">
    <location>
        <begin position="262"/>
        <end position="319"/>
    </location>
</feature>
<feature type="compositionally biased region" description="Basic and acidic residues" evidence="7">
    <location>
        <begin position="65"/>
        <end position="98"/>
    </location>
</feature>
<feature type="compositionally biased region" description="Pro residues" evidence="7">
    <location>
        <begin position="356"/>
        <end position="367"/>
    </location>
</feature>
<dbReference type="Gene3D" id="2.20.25.80">
    <property type="entry name" value="WRKY domain"/>
    <property type="match status" value="1"/>
</dbReference>
<feature type="compositionally biased region" description="Basic and acidic residues" evidence="7">
    <location>
        <begin position="525"/>
        <end position="534"/>
    </location>
</feature>
<protein>
    <submittedName>
        <fullName evidence="9">WRKY transcription factor 5</fullName>
    </submittedName>
</protein>
<dbReference type="GO" id="GO:0003700">
    <property type="term" value="F:DNA-binding transcription factor activity"/>
    <property type="evidence" value="ECO:0007669"/>
    <property type="project" value="InterPro"/>
</dbReference>
<accession>J9ZY78</accession>
<sequence length="578" mass="61908">MMSICLHFLPYNTANTPLIHTIYLRKSNNTLSIFLCLFSLLTPIKKHKTQKPTQPTLSSVSRTTKSREPAAKKENKETNQTKPKKGERLKDMDDESKQSSKISAPQHPPIGISPPSSLESMFAHNSGASAANSGSCIASLSPTNLVSNYFSDNYPDGSAGDFRSFSQLLAGAATPSPSVGGAVVGGTVNLFSDCWNDKEGVMCGDNNDRGSIGGASYKNSRPGSLMLPPASSAGGISPLFPISPGFSPSLFFGSPGPGFLTPAQSPLGMSHQQALAQVTAQAAALSQQHHQPPPPPQANNFPIHHLHNSNSSDRQQYLFSSSSSALPVPLFTHHQSSANNFNGGGAYDGQQQPHLHTPPPPPPPPKVSHPSDHRKPQQQHVYAAPVDKPADDGYNWRKYGQKQVKGSEYPRSYYKCTNPSCPVKKKVERSFDGHITEIIYKGQHNHDPPKNARRSAAKDSGNHQINGLSICLTGGGGGDHGYSNMDGYHHHQGHPWAANIMAGGDDGSAQATSLQLHGPSDSEESGDHAAHKGLDDDDDDDDDNENQQRNPKRRNTGGGSYEGGAMSHKTVTEPKIIV</sequence>
<reference evidence="9" key="1">
    <citation type="submission" date="2012-07" db="EMBL/GenBank/DDBJ databases">
        <title>Cloning and functional analysis of a WRKY gene from Tamarix hispida that involved in ABA stress tolerance.</title>
        <authorList>
            <person name="Zheng L."/>
            <person name="Liu G."/>
            <person name="Liu Y."/>
            <person name="Wang L."/>
            <person name="Wang Y."/>
        </authorList>
    </citation>
    <scope>NUCLEOTIDE SEQUENCE</scope>
</reference>
<feature type="compositionally biased region" description="Basic and acidic residues" evidence="7">
    <location>
        <begin position="444"/>
        <end position="461"/>
    </location>
</feature>
<evidence type="ECO:0000256" key="6">
    <source>
        <dbReference type="ARBA" id="ARBA00023242"/>
    </source>
</evidence>
<dbReference type="GO" id="GO:0043565">
    <property type="term" value="F:sequence-specific DNA binding"/>
    <property type="evidence" value="ECO:0007669"/>
    <property type="project" value="InterPro"/>
</dbReference>
<feature type="region of interest" description="Disordered" evidence="7">
    <location>
        <begin position="334"/>
        <end position="396"/>
    </location>
</feature>
<dbReference type="PANTHER" id="PTHR31221">
    <property type="entry name" value="WRKY TRANSCRIPTION FACTOR PROTEIN 1-RELATED"/>
    <property type="match status" value="1"/>
</dbReference>
<evidence type="ECO:0000256" key="1">
    <source>
        <dbReference type="ARBA" id="ARBA00004123"/>
    </source>
</evidence>
<evidence type="ECO:0000256" key="2">
    <source>
        <dbReference type="ARBA" id="ARBA00022737"/>
    </source>
</evidence>
<feature type="region of interest" description="Disordered" evidence="7">
    <location>
        <begin position="47"/>
        <end position="121"/>
    </location>
</feature>
<dbReference type="EMBL" id="JX416194">
    <property type="protein sequence ID" value="AFS64070.1"/>
    <property type="molecule type" value="Genomic_DNA"/>
</dbReference>
<keyword evidence="2" id="KW-0677">Repeat</keyword>
<dbReference type="InterPro" id="IPR044810">
    <property type="entry name" value="WRKY_plant"/>
</dbReference>
<keyword evidence="4" id="KW-0238">DNA-binding</keyword>
<evidence type="ECO:0000256" key="4">
    <source>
        <dbReference type="ARBA" id="ARBA00023125"/>
    </source>
</evidence>
<evidence type="ECO:0000256" key="5">
    <source>
        <dbReference type="ARBA" id="ARBA00023163"/>
    </source>
</evidence>
<feature type="compositionally biased region" description="Low complexity" evidence="7">
    <location>
        <begin position="272"/>
        <end position="290"/>
    </location>
</feature>
<feature type="region of interest" description="Disordered" evidence="7">
    <location>
        <begin position="499"/>
        <end position="578"/>
    </location>
</feature>
<dbReference type="InterPro" id="IPR036576">
    <property type="entry name" value="WRKY_dom_sf"/>
</dbReference>
<feature type="non-terminal residue" evidence="9">
    <location>
        <position position="578"/>
    </location>
</feature>